<feature type="non-terminal residue" evidence="2">
    <location>
        <position position="1"/>
    </location>
</feature>
<gene>
    <name evidence="2" type="ORF">CSUI_010872</name>
</gene>
<proteinExistence type="predicted"/>
<reference evidence="2 3" key="1">
    <citation type="journal article" date="2017" name="Int. J. Parasitol.">
        <title>The genome of the protozoan parasite Cystoisospora suis and a reverse vaccinology approach to identify vaccine candidates.</title>
        <authorList>
            <person name="Palmieri N."/>
            <person name="Shrestha A."/>
            <person name="Ruttkowski B."/>
            <person name="Beck T."/>
            <person name="Vogl C."/>
            <person name="Tomley F."/>
            <person name="Blake D.P."/>
            <person name="Joachim A."/>
        </authorList>
    </citation>
    <scope>NUCLEOTIDE SEQUENCE [LARGE SCALE GENOMIC DNA]</scope>
    <source>
        <strain evidence="2 3">Wien I</strain>
    </source>
</reference>
<evidence type="ECO:0000313" key="3">
    <source>
        <dbReference type="Proteomes" id="UP000221165"/>
    </source>
</evidence>
<evidence type="ECO:0000256" key="1">
    <source>
        <dbReference type="SAM" id="MobiDB-lite"/>
    </source>
</evidence>
<name>A0A2C6KBR6_9APIC</name>
<comment type="caution">
    <text evidence="2">The sequence shown here is derived from an EMBL/GenBank/DDBJ whole genome shotgun (WGS) entry which is preliminary data.</text>
</comment>
<dbReference type="EMBL" id="MIGC01008676">
    <property type="protein sequence ID" value="PHJ15317.1"/>
    <property type="molecule type" value="Genomic_DNA"/>
</dbReference>
<dbReference type="VEuPathDB" id="ToxoDB:CSUI_010872"/>
<dbReference type="RefSeq" id="XP_067917051.1">
    <property type="nucleotide sequence ID" value="XM_068070973.1"/>
</dbReference>
<feature type="compositionally biased region" description="Gly residues" evidence="1">
    <location>
        <begin position="17"/>
        <end position="33"/>
    </location>
</feature>
<dbReference type="GeneID" id="94434184"/>
<dbReference type="AlphaFoldDB" id="A0A2C6KBR6"/>
<sequence>GPYSVPPSMQGRDSATVGGGGNRQAGYEGGGPGLSSSSIPIKHLTAYVAKWCIRARVDVK</sequence>
<organism evidence="2 3">
    <name type="scientific">Cystoisospora suis</name>
    <dbReference type="NCBI Taxonomy" id="483139"/>
    <lineage>
        <taxon>Eukaryota</taxon>
        <taxon>Sar</taxon>
        <taxon>Alveolata</taxon>
        <taxon>Apicomplexa</taxon>
        <taxon>Conoidasida</taxon>
        <taxon>Coccidia</taxon>
        <taxon>Eucoccidiorida</taxon>
        <taxon>Eimeriorina</taxon>
        <taxon>Sarcocystidae</taxon>
        <taxon>Cystoisospora</taxon>
    </lineage>
</organism>
<accession>A0A2C6KBR6</accession>
<evidence type="ECO:0000313" key="2">
    <source>
        <dbReference type="EMBL" id="PHJ15317.1"/>
    </source>
</evidence>
<feature type="region of interest" description="Disordered" evidence="1">
    <location>
        <begin position="1"/>
        <end position="38"/>
    </location>
</feature>
<dbReference type="Proteomes" id="UP000221165">
    <property type="component" value="Unassembled WGS sequence"/>
</dbReference>
<protein>
    <submittedName>
        <fullName evidence="2">Uncharacterized protein</fullName>
    </submittedName>
</protein>
<keyword evidence="3" id="KW-1185">Reference proteome</keyword>